<reference evidence="1" key="1">
    <citation type="submission" date="2021-01" db="EMBL/GenBank/DDBJ databases">
        <title>Modified the classification status of verrucomicrobia.</title>
        <authorList>
            <person name="Feng X."/>
        </authorList>
    </citation>
    <scope>NUCLEOTIDE SEQUENCE</scope>
    <source>
        <strain evidence="1">KCTC 22041</strain>
    </source>
</reference>
<accession>A0A934VYN9</accession>
<dbReference type="EMBL" id="JAENIJ010000082">
    <property type="protein sequence ID" value="MBK1884719.1"/>
    <property type="molecule type" value="Genomic_DNA"/>
</dbReference>
<protein>
    <submittedName>
        <fullName evidence="1">Uncharacterized protein</fullName>
    </submittedName>
</protein>
<evidence type="ECO:0000313" key="1">
    <source>
        <dbReference type="EMBL" id="MBK1884719.1"/>
    </source>
</evidence>
<gene>
    <name evidence="1" type="ORF">JIN85_20070</name>
</gene>
<dbReference type="Proteomes" id="UP000603141">
    <property type="component" value="Unassembled WGS sequence"/>
</dbReference>
<keyword evidence="2" id="KW-1185">Reference proteome</keyword>
<evidence type="ECO:0000313" key="2">
    <source>
        <dbReference type="Proteomes" id="UP000603141"/>
    </source>
</evidence>
<name>A0A934VYN9_9BACT</name>
<proteinExistence type="predicted"/>
<comment type="caution">
    <text evidence="1">The sequence shown here is derived from an EMBL/GenBank/DDBJ whole genome shotgun (WGS) entry which is preliminary data.</text>
</comment>
<feature type="non-terminal residue" evidence="1">
    <location>
        <position position="593"/>
    </location>
</feature>
<dbReference type="RefSeq" id="WP_200274168.1">
    <property type="nucleotide sequence ID" value="NZ_JAENIJ010000082.1"/>
</dbReference>
<sequence>MPWTIIGETGKQLDETEREIRELGTGWTLQVGRGAGIDSVSWNQAFREIDGAGEIFPEQGQEISLWLDGVCYFRGIVEEPTEISGVSFGSRFSALGAGWWLDQETLSSLIPDATEEEVERPNFTFEQVPIGENIVSLLDRAATVGLPVQAGVIDPALFTMERMTLSNVTFLQALVELLKRCPDAFAWWNYTTSPPSLNVARRGTAEVLSLDLDANHFVNDISLKRRTVLKAAAATVHFAERLPSGGIMLNEDDSEKTRASLTTAMGGTNKDIVLTARRPGSVGNGITFAIHEDTFDDLSVDRVGNSIMVYRKTGGNTAAEIVDAINSTPPKPAFFRNGDDGVLHAINPGADGDGIEVRFRNEATQAVGKVVTVKPGTGAEVAALLAAEPSTARLVRADDTGLFKLDREHTLGDHNSGAAGIVYADLAPGNDGSGKMLPLVATNLTGGTDGPTVAPGRRARVVISGPELDTFLPPDKSEFIRVRTEELYGMQVHLDFNARVQQFATAAAQLREWPNTYGGATYAAGKTPTTRSKGTSQVSGFLNYLRTPDFADWMYDLEPSFGPVIRAGTYWYREEAQGVQDLSEIGKTLYDNA</sequence>
<dbReference type="AlphaFoldDB" id="A0A934VYN9"/>
<organism evidence="1 2">
    <name type="scientific">Luteolibacter pohnpeiensis</name>
    <dbReference type="NCBI Taxonomy" id="454153"/>
    <lineage>
        <taxon>Bacteria</taxon>
        <taxon>Pseudomonadati</taxon>
        <taxon>Verrucomicrobiota</taxon>
        <taxon>Verrucomicrobiia</taxon>
        <taxon>Verrucomicrobiales</taxon>
        <taxon>Verrucomicrobiaceae</taxon>
        <taxon>Luteolibacter</taxon>
    </lineage>
</organism>